<feature type="transmembrane region" description="Helical" evidence="1">
    <location>
        <begin position="174"/>
        <end position="207"/>
    </location>
</feature>
<sequence length="336" mass="38709">MSVGEIFILIGLMMILMVILILLVKAKISSPKVNKWFLLCILSIQGILFLVWRIFETERNIYYFLFTQTALAIFYVIVDKALKLEDKFIATEEDNSKPNLKATVKTFFGVTIVSFRWIEVIIAFIFPLEIYERVINIKGFAELTDALEMVISIFLFFPIIFDTFSFSMNIKKKFVYLLFSFIIFVGLMSSKWWTGISLLSAIIGMALSEDFFKKNTTLFLKDKFDDSFFKIAIPCTTLIIYVCLIVVQDILPKESVIGLVNCISRSEVDPKSFGGKVAICLLLGFLEIALFSIIWLIIRKTIKRSKVINEYFKKQFFNAEAMIGEAIRKKAVRKTE</sequence>
<keyword evidence="1" id="KW-0472">Membrane</keyword>
<feature type="transmembrane region" description="Helical" evidence="1">
    <location>
        <begin position="61"/>
        <end position="78"/>
    </location>
</feature>
<organism evidence="2 3">
    <name type="scientific">Enterococcus raffinosus</name>
    <dbReference type="NCBI Taxonomy" id="71452"/>
    <lineage>
        <taxon>Bacteria</taxon>
        <taxon>Bacillati</taxon>
        <taxon>Bacillota</taxon>
        <taxon>Bacilli</taxon>
        <taxon>Lactobacillales</taxon>
        <taxon>Enterococcaceae</taxon>
        <taxon>Enterococcus</taxon>
    </lineage>
</organism>
<feature type="transmembrane region" description="Helical" evidence="1">
    <location>
        <begin position="6"/>
        <end position="24"/>
    </location>
</feature>
<feature type="transmembrane region" description="Helical" evidence="1">
    <location>
        <begin position="277"/>
        <end position="298"/>
    </location>
</feature>
<evidence type="ECO:0000256" key="1">
    <source>
        <dbReference type="SAM" id="Phobius"/>
    </source>
</evidence>
<proteinExistence type="predicted"/>
<dbReference type="Proteomes" id="UP001249240">
    <property type="component" value="Unassembled WGS sequence"/>
</dbReference>
<keyword evidence="1" id="KW-1133">Transmembrane helix</keyword>
<reference evidence="2" key="1">
    <citation type="submission" date="2023-03" db="EMBL/GenBank/DDBJ databases">
        <authorList>
            <person name="Shen W."/>
            <person name="Cai J."/>
        </authorList>
    </citation>
    <scope>NUCLEOTIDE SEQUENCE</scope>
    <source>
        <strain evidence="2">B646-2</strain>
    </source>
</reference>
<dbReference type="AlphaFoldDB" id="A0AAW8SQG3"/>
<feature type="transmembrane region" description="Helical" evidence="1">
    <location>
        <begin position="106"/>
        <end position="126"/>
    </location>
</feature>
<dbReference type="EMBL" id="JARPXM010000001">
    <property type="protein sequence ID" value="MDT2536700.1"/>
    <property type="molecule type" value="Genomic_DNA"/>
</dbReference>
<comment type="caution">
    <text evidence="2">The sequence shown here is derived from an EMBL/GenBank/DDBJ whole genome shotgun (WGS) entry which is preliminary data.</text>
</comment>
<feature type="transmembrane region" description="Helical" evidence="1">
    <location>
        <begin position="146"/>
        <end position="167"/>
    </location>
</feature>
<keyword evidence="1" id="KW-0812">Transmembrane</keyword>
<accession>A0AAW8SQG3</accession>
<dbReference type="RefSeq" id="WP_028020264.1">
    <property type="nucleotide sequence ID" value="NZ_BAAAXM010000051.1"/>
</dbReference>
<feature type="transmembrane region" description="Helical" evidence="1">
    <location>
        <begin position="36"/>
        <end position="55"/>
    </location>
</feature>
<gene>
    <name evidence="2" type="ORF">P7D78_01065</name>
</gene>
<evidence type="ECO:0000313" key="2">
    <source>
        <dbReference type="EMBL" id="MDT2536700.1"/>
    </source>
</evidence>
<evidence type="ECO:0000313" key="3">
    <source>
        <dbReference type="Proteomes" id="UP001249240"/>
    </source>
</evidence>
<name>A0AAW8SQG3_9ENTE</name>
<protein>
    <submittedName>
        <fullName evidence="2">Uncharacterized protein</fullName>
    </submittedName>
</protein>